<feature type="region of interest" description="Disordered" evidence="3">
    <location>
        <begin position="13"/>
        <end position="38"/>
    </location>
</feature>
<dbReference type="InterPro" id="IPR036852">
    <property type="entry name" value="Peptidase_S8/S53_dom_sf"/>
</dbReference>
<dbReference type="AlphaFoldDB" id="A0AAQ3WYS9"/>
<accession>A0AAQ3WYS9</accession>
<feature type="domain" description="Peptidase S8/S53" evidence="4">
    <location>
        <begin position="36"/>
        <end position="136"/>
    </location>
</feature>
<evidence type="ECO:0000256" key="1">
    <source>
        <dbReference type="ARBA" id="ARBA00011073"/>
    </source>
</evidence>
<evidence type="ECO:0000256" key="3">
    <source>
        <dbReference type="SAM" id="MobiDB-lite"/>
    </source>
</evidence>
<organism evidence="5 6">
    <name type="scientific">Paspalum notatum var. saurae</name>
    <dbReference type="NCBI Taxonomy" id="547442"/>
    <lineage>
        <taxon>Eukaryota</taxon>
        <taxon>Viridiplantae</taxon>
        <taxon>Streptophyta</taxon>
        <taxon>Embryophyta</taxon>
        <taxon>Tracheophyta</taxon>
        <taxon>Spermatophyta</taxon>
        <taxon>Magnoliopsida</taxon>
        <taxon>Liliopsida</taxon>
        <taxon>Poales</taxon>
        <taxon>Poaceae</taxon>
        <taxon>PACMAD clade</taxon>
        <taxon>Panicoideae</taxon>
        <taxon>Andropogonodae</taxon>
        <taxon>Paspaleae</taxon>
        <taxon>Paspalinae</taxon>
        <taxon>Paspalum</taxon>
    </lineage>
</organism>
<dbReference type="GO" id="GO:0004252">
    <property type="term" value="F:serine-type endopeptidase activity"/>
    <property type="evidence" value="ECO:0007669"/>
    <property type="project" value="InterPro"/>
</dbReference>
<dbReference type="InterPro" id="IPR045051">
    <property type="entry name" value="SBT"/>
</dbReference>
<dbReference type="Pfam" id="PF00082">
    <property type="entry name" value="Peptidase_S8"/>
    <property type="match status" value="1"/>
</dbReference>
<sequence>MLTEDQVEQLVGIWPESRSFSDEGSSAPGSTRLERGTAAGSAVEEGASFYGLASGTVRGGVPRARIAVYKSIWTSAGTGTTATVLAAIDDAIHDGVDVLSMSIDQPGENSFGALHAVQKRIAVVYAGGNLGPRPQTVVNAAVILLSYPILDQSLYYKEKNSSSRSIFRNLAFGGL</sequence>
<reference evidence="5 6" key="1">
    <citation type="submission" date="2024-02" db="EMBL/GenBank/DDBJ databases">
        <title>High-quality chromosome-scale genome assembly of Pensacola bahiagrass (Paspalum notatum Flugge var. saurae).</title>
        <authorList>
            <person name="Vega J.M."/>
            <person name="Podio M."/>
            <person name="Orjuela J."/>
            <person name="Siena L.A."/>
            <person name="Pessino S.C."/>
            <person name="Combes M.C."/>
            <person name="Mariac C."/>
            <person name="Albertini E."/>
            <person name="Pupilli F."/>
            <person name="Ortiz J.P.A."/>
            <person name="Leblanc O."/>
        </authorList>
    </citation>
    <scope>NUCLEOTIDE SEQUENCE [LARGE SCALE GENOMIC DNA]</scope>
    <source>
        <strain evidence="5">R1</strain>
        <tissue evidence="5">Leaf</tissue>
    </source>
</reference>
<evidence type="ECO:0000313" key="5">
    <source>
        <dbReference type="EMBL" id="WVZ78531.1"/>
    </source>
</evidence>
<dbReference type="SUPFAM" id="SSF52743">
    <property type="entry name" value="Subtilisin-like"/>
    <property type="match status" value="1"/>
</dbReference>
<proteinExistence type="inferred from homology"/>
<name>A0AAQ3WYS9_PASNO</name>
<gene>
    <name evidence="5" type="ORF">U9M48_026226</name>
</gene>
<dbReference type="InterPro" id="IPR000209">
    <property type="entry name" value="Peptidase_S8/S53_dom"/>
</dbReference>
<dbReference type="PANTHER" id="PTHR10795">
    <property type="entry name" value="PROPROTEIN CONVERTASE SUBTILISIN/KEXIN"/>
    <property type="match status" value="1"/>
</dbReference>
<dbReference type="Gene3D" id="3.40.50.200">
    <property type="entry name" value="Peptidase S8/S53 domain"/>
    <property type="match status" value="1"/>
</dbReference>
<comment type="similarity">
    <text evidence="1">Belongs to the peptidase S8 family.</text>
</comment>
<dbReference type="GO" id="GO:0006508">
    <property type="term" value="P:proteolysis"/>
    <property type="evidence" value="ECO:0007669"/>
    <property type="project" value="InterPro"/>
</dbReference>
<dbReference type="Proteomes" id="UP001341281">
    <property type="component" value="Chromosome 06"/>
</dbReference>
<evidence type="ECO:0000313" key="6">
    <source>
        <dbReference type="Proteomes" id="UP001341281"/>
    </source>
</evidence>
<protein>
    <recommendedName>
        <fullName evidence="4">Peptidase S8/S53 domain-containing protein</fullName>
    </recommendedName>
</protein>
<dbReference type="EMBL" id="CP144750">
    <property type="protein sequence ID" value="WVZ78531.1"/>
    <property type="molecule type" value="Genomic_DNA"/>
</dbReference>
<keyword evidence="6" id="KW-1185">Reference proteome</keyword>
<evidence type="ECO:0000256" key="2">
    <source>
        <dbReference type="ARBA" id="ARBA00022729"/>
    </source>
</evidence>
<evidence type="ECO:0000259" key="4">
    <source>
        <dbReference type="Pfam" id="PF00082"/>
    </source>
</evidence>
<keyword evidence="2" id="KW-0732">Signal</keyword>